<dbReference type="Proteomes" id="UP001300348">
    <property type="component" value="Chromosome"/>
</dbReference>
<dbReference type="EMBL" id="CP133647">
    <property type="protein sequence ID" value="WNH01720.1"/>
    <property type="molecule type" value="Genomic_DNA"/>
</dbReference>
<reference evidence="1 2" key="1">
    <citation type="journal article" date="2023" name="Access Microbiol">
        <title>The genome of a steinernematid-associated Pseudomonas piscis bacterium encodes the biosynthesis of insect toxins.</title>
        <authorList>
            <person name="Awori R.M."/>
            <person name="Hendre P."/>
            <person name="Amugune N.O."/>
        </authorList>
    </citation>
    <scope>NUCLEOTIDE SEQUENCE [LARGE SCALE GENOMIC DNA]</scope>
    <source>
        <strain evidence="1 2">97</strain>
    </source>
</reference>
<proteinExistence type="predicted"/>
<accession>A0ABY9XGH4</accession>
<evidence type="ECO:0000313" key="2">
    <source>
        <dbReference type="Proteomes" id="UP001300348"/>
    </source>
</evidence>
<protein>
    <recommendedName>
        <fullName evidence="3">NERD domain-containing protein</fullName>
    </recommendedName>
</protein>
<evidence type="ECO:0000313" key="1">
    <source>
        <dbReference type="EMBL" id="WNH01720.1"/>
    </source>
</evidence>
<sequence>MVYYDAREITNLVKDAEKFVVFYRSWIDKVEIEPALSVLKISALYYHRFSEQSEEDYTHYFGRCIYQLLLRFPSHRDRILKTENDCRTIHLAYNNFFRRIRVMDKRYHSSTDKEHKLNAFLILSEISLSIMCSLLENIPSDRVESIFPVVLRMHGLPLSEDVTPQNIKSISMVFDQVCSYTGNIFRELRHVNSLNLEYHCSEQAVKNTGSWLKEWDDFDSLNRISDLFRFCNAEISHSDLNNISIEVDECCAYKAYEVARSRFTMRGTALYYEIQQLLEENPNFVEQLKQVVPEWINERDFFSIAYFSEMENMSLEDLYFEYGGVTIYAWIHAYEMLVALAKQEMDNRFQRLIPGNLQLKDWVIYHTRDEWIHFFAEGGLSWTTAALVTDYFTFDDKALDMNDCPLLPCSDGLCLMPSIVSMSSATRSLLSLFSAKNMSLDDKGKSHERQFIKRVRKARICAAQLSVRKNYDCDCAMVIDDHLFFIELKSNGHPVRFNRYYQTLVNINGDNAAVRTKSSWIKQVTRYADYYAAQLDLVRDALNLPSKWKPKGLHKMIITTSMFGDIYHQDGCYVVDKTAFYSFIDRLASTTTELKNGMRTLIKPESDHFYHGEITIDKMLGFLEVLPSITAKRRRVQQLTYNVQCGKLNFTYPFFDIWPALETVLKEDGSETVAML</sequence>
<keyword evidence="2" id="KW-1185">Reference proteome</keyword>
<dbReference type="GeneID" id="88857555"/>
<name>A0ABY9XGH4_9GAMM</name>
<gene>
    <name evidence="1" type="ORF">QL112_018325</name>
</gene>
<organism evidence="1 2">
    <name type="scientific">Xenorhabdus griffiniae</name>
    <dbReference type="NCBI Taxonomy" id="351672"/>
    <lineage>
        <taxon>Bacteria</taxon>
        <taxon>Pseudomonadati</taxon>
        <taxon>Pseudomonadota</taxon>
        <taxon>Gammaproteobacteria</taxon>
        <taxon>Enterobacterales</taxon>
        <taxon>Morganellaceae</taxon>
        <taxon>Xenorhabdus</taxon>
    </lineage>
</organism>
<dbReference type="RefSeq" id="WP_189760893.1">
    <property type="nucleotide sequence ID" value="NZ_CAWPOC010000026.1"/>
</dbReference>
<evidence type="ECO:0008006" key="3">
    <source>
        <dbReference type="Google" id="ProtNLM"/>
    </source>
</evidence>